<keyword evidence="3" id="KW-0732">Signal</keyword>
<evidence type="ECO:0000256" key="2">
    <source>
        <dbReference type="ARBA" id="ARBA00007639"/>
    </source>
</evidence>
<gene>
    <name evidence="5" type="ORF">KL86CLO1_10840</name>
</gene>
<dbReference type="GO" id="GO:0030246">
    <property type="term" value="F:carbohydrate binding"/>
    <property type="evidence" value="ECO:0007669"/>
    <property type="project" value="UniProtKB-ARBA"/>
</dbReference>
<comment type="subcellular location">
    <subcellularLocation>
        <location evidence="1">Cell envelope</location>
    </subcellularLocation>
</comment>
<reference evidence="5" key="1">
    <citation type="submission" date="2016-04" db="EMBL/GenBank/DDBJ databases">
        <authorList>
            <person name="Evans L.H."/>
            <person name="Alamgir A."/>
            <person name="Owens N."/>
            <person name="Weber N.D."/>
            <person name="Virtaneva K."/>
            <person name="Barbian K."/>
            <person name="Babar A."/>
            <person name="Rosenke K."/>
        </authorList>
    </citation>
    <scope>NUCLEOTIDE SEQUENCE</scope>
    <source>
        <strain evidence="5">86</strain>
    </source>
</reference>
<accession>A0A212JBR9</accession>
<dbReference type="InterPro" id="IPR028082">
    <property type="entry name" value="Peripla_BP_I"/>
</dbReference>
<dbReference type="SUPFAM" id="SSF53822">
    <property type="entry name" value="Periplasmic binding protein-like I"/>
    <property type="match status" value="1"/>
</dbReference>
<proteinExistence type="inferred from homology"/>
<dbReference type="InterPro" id="IPR025997">
    <property type="entry name" value="SBP_2_dom"/>
</dbReference>
<evidence type="ECO:0000256" key="1">
    <source>
        <dbReference type="ARBA" id="ARBA00004196"/>
    </source>
</evidence>
<name>A0A212JBR9_9FIRM</name>
<dbReference type="Pfam" id="PF13407">
    <property type="entry name" value="Peripla_BP_4"/>
    <property type="match status" value="1"/>
</dbReference>
<dbReference type="PANTHER" id="PTHR46847">
    <property type="entry name" value="D-ALLOSE-BINDING PERIPLASMIC PROTEIN-RELATED"/>
    <property type="match status" value="1"/>
</dbReference>
<evidence type="ECO:0000313" key="5">
    <source>
        <dbReference type="EMBL" id="SBV96904.1"/>
    </source>
</evidence>
<organism evidence="5">
    <name type="scientific">uncultured Eubacteriales bacterium</name>
    <dbReference type="NCBI Taxonomy" id="172733"/>
    <lineage>
        <taxon>Bacteria</taxon>
        <taxon>Bacillati</taxon>
        <taxon>Bacillota</taxon>
        <taxon>Clostridia</taxon>
        <taxon>Eubacteriales</taxon>
        <taxon>environmental samples</taxon>
    </lineage>
</organism>
<protein>
    <recommendedName>
        <fullName evidence="4">Periplasmic binding protein domain-containing protein</fullName>
    </recommendedName>
</protein>
<dbReference type="Gene3D" id="3.40.50.2300">
    <property type="match status" value="4"/>
</dbReference>
<comment type="similarity">
    <text evidence="2">Belongs to the bacterial solute-binding protein 2 family.</text>
</comment>
<dbReference type="AlphaFoldDB" id="A0A212JBR9"/>
<feature type="domain" description="Periplasmic binding protein" evidence="4">
    <location>
        <begin position="42"/>
        <end position="263"/>
    </location>
</feature>
<dbReference type="GO" id="GO:0030313">
    <property type="term" value="C:cell envelope"/>
    <property type="evidence" value="ECO:0007669"/>
    <property type="project" value="UniProtKB-SubCell"/>
</dbReference>
<evidence type="ECO:0000259" key="4">
    <source>
        <dbReference type="Pfam" id="PF13407"/>
    </source>
</evidence>
<dbReference type="EMBL" id="FLUN01000001">
    <property type="protein sequence ID" value="SBV96904.1"/>
    <property type="molecule type" value="Genomic_DNA"/>
</dbReference>
<sequence>MMKKGERGLFFAVLLVLLVALVLLVVQKAQGEDAPKIYRVSILLDGTDSDGWKNFRAGLNQAALERNVDLRFVTRYDGEADQTDVLRQEWEGEAEGVIIVPVDTEKLAETLREAPPGLAVCVVGPALSAGRVDSYVSPDYEKMGRRLADAAAETGETCTLFISTQPGPAASLIASGLEAGLREKGISFTWETVGENGITGLPKEGTLVAVESAVAEALCATPGSEGRVCGVGASDVLLRSLEEGAAAALVVQSDFDAGYLSLSRVVSRLSQEKAGNAELESYTATRENMFEYPMSDILFSTY</sequence>
<dbReference type="PANTHER" id="PTHR46847:SF1">
    <property type="entry name" value="D-ALLOSE-BINDING PERIPLASMIC PROTEIN-RELATED"/>
    <property type="match status" value="1"/>
</dbReference>
<evidence type="ECO:0000256" key="3">
    <source>
        <dbReference type="ARBA" id="ARBA00022729"/>
    </source>
</evidence>